<dbReference type="PANTHER" id="PTHR12110:SF53">
    <property type="entry name" value="BLR5974 PROTEIN"/>
    <property type="match status" value="1"/>
</dbReference>
<comment type="caution">
    <text evidence="2">The sequence shown here is derived from an EMBL/GenBank/DDBJ whole genome shotgun (WGS) entry which is preliminary data.</text>
</comment>
<accession>A0A4V2VTQ4</accession>
<name>A0A4V2VTQ4_9SPHI</name>
<dbReference type="InterPro" id="IPR013022">
    <property type="entry name" value="Xyl_isomerase-like_TIM-brl"/>
</dbReference>
<dbReference type="AlphaFoldDB" id="A0A4V2VTQ4"/>
<dbReference type="EMBL" id="SMBZ01000045">
    <property type="protein sequence ID" value="TCV08281.1"/>
    <property type="molecule type" value="Genomic_DNA"/>
</dbReference>
<dbReference type="Pfam" id="PF01261">
    <property type="entry name" value="AP_endonuc_2"/>
    <property type="match status" value="1"/>
</dbReference>
<gene>
    <name evidence="2" type="ORF">EDC17_104518</name>
</gene>
<organism evidence="2 3">
    <name type="scientific">Sphingobacterium alimentarium</name>
    <dbReference type="NCBI Taxonomy" id="797292"/>
    <lineage>
        <taxon>Bacteria</taxon>
        <taxon>Pseudomonadati</taxon>
        <taxon>Bacteroidota</taxon>
        <taxon>Sphingobacteriia</taxon>
        <taxon>Sphingobacteriales</taxon>
        <taxon>Sphingobacteriaceae</taxon>
        <taxon>Sphingobacterium</taxon>
    </lineage>
</organism>
<dbReference type="OrthoDB" id="1114629at2"/>
<keyword evidence="3" id="KW-1185">Reference proteome</keyword>
<protein>
    <submittedName>
        <fullName evidence="2">Sugar phosphate isomerase/epimerase</fullName>
    </submittedName>
</protein>
<keyword evidence="2" id="KW-0413">Isomerase</keyword>
<reference evidence="2 3" key="1">
    <citation type="submission" date="2019-03" db="EMBL/GenBank/DDBJ databases">
        <title>Genomic Encyclopedia of Type Strains, Phase IV (KMG-IV): sequencing the most valuable type-strain genomes for metagenomic binning, comparative biology and taxonomic classification.</title>
        <authorList>
            <person name="Goeker M."/>
        </authorList>
    </citation>
    <scope>NUCLEOTIDE SEQUENCE [LARGE SCALE GENOMIC DNA]</scope>
    <source>
        <strain evidence="2 3">DSM 22362</strain>
    </source>
</reference>
<evidence type="ECO:0000313" key="3">
    <source>
        <dbReference type="Proteomes" id="UP000295197"/>
    </source>
</evidence>
<dbReference type="InterPro" id="IPR050312">
    <property type="entry name" value="IolE/XylAMocC-like"/>
</dbReference>
<feature type="domain" description="Xylose isomerase-like TIM barrel" evidence="1">
    <location>
        <begin position="62"/>
        <end position="279"/>
    </location>
</feature>
<dbReference type="Gene3D" id="3.20.20.150">
    <property type="entry name" value="Divalent-metal-dependent TIM barrel enzymes"/>
    <property type="match status" value="1"/>
</dbReference>
<dbReference type="PANTHER" id="PTHR12110">
    <property type="entry name" value="HYDROXYPYRUVATE ISOMERASE"/>
    <property type="match status" value="1"/>
</dbReference>
<dbReference type="RefSeq" id="WP_132778637.1">
    <property type="nucleotide sequence ID" value="NZ_SMBZ01000045.1"/>
</dbReference>
<dbReference type="GO" id="GO:0016853">
    <property type="term" value="F:isomerase activity"/>
    <property type="evidence" value="ECO:0007669"/>
    <property type="project" value="UniProtKB-KW"/>
</dbReference>
<dbReference type="SUPFAM" id="SSF51658">
    <property type="entry name" value="Xylose isomerase-like"/>
    <property type="match status" value="1"/>
</dbReference>
<sequence length="292" mass="32555">MNSRRDFIRNLGMVTAGVAMAPSLDLFAAKKSWFEISLAQWSLHKTLFKGDLKNIDFPQFTAEKFGIYGVEYVNQFFKDKANDMTYLKDLKNRAKSSGVKNVLIMVDGEGELGNEDNSKRLKAVENHYKWIDAANFLGCTSIRVNAAGKGTKEDVAKRVVESLSTLADYGKKGKINVIVENHGGISSHGDWLAGVLKSVGKKNCGSLPDFGNFYEYDRYQGVIDLMPYAKGVSAKSNVFDANGNERNIDYAKMMKIVKDAKYKGYVGIEYEGSELSEIDGILATKKLLERYK</sequence>
<dbReference type="PROSITE" id="PS51318">
    <property type="entry name" value="TAT"/>
    <property type="match status" value="1"/>
</dbReference>
<evidence type="ECO:0000313" key="2">
    <source>
        <dbReference type="EMBL" id="TCV08281.1"/>
    </source>
</evidence>
<dbReference type="Proteomes" id="UP000295197">
    <property type="component" value="Unassembled WGS sequence"/>
</dbReference>
<dbReference type="InterPro" id="IPR036237">
    <property type="entry name" value="Xyl_isomerase-like_sf"/>
</dbReference>
<dbReference type="InterPro" id="IPR006311">
    <property type="entry name" value="TAT_signal"/>
</dbReference>
<proteinExistence type="predicted"/>
<evidence type="ECO:0000259" key="1">
    <source>
        <dbReference type="Pfam" id="PF01261"/>
    </source>
</evidence>